<organism evidence="1">
    <name type="scientific">marine sediment metagenome</name>
    <dbReference type="NCBI Taxonomy" id="412755"/>
    <lineage>
        <taxon>unclassified sequences</taxon>
        <taxon>metagenomes</taxon>
        <taxon>ecological metagenomes</taxon>
    </lineage>
</organism>
<proteinExistence type="predicted"/>
<evidence type="ECO:0000313" key="1">
    <source>
        <dbReference type="EMBL" id="GAH73478.1"/>
    </source>
</evidence>
<accession>X1JUM0</accession>
<comment type="caution">
    <text evidence="1">The sequence shown here is derived from an EMBL/GenBank/DDBJ whole genome shotgun (WGS) entry which is preliminary data.</text>
</comment>
<dbReference type="AlphaFoldDB" id="X1JUM0"/>
<protein>
    <submittedName>
        <fullName evidence="1">Uncharacterized protein</fullName>
    </submittedName>
</protein>
<dbReference type="EMBL" id="BARU01026040">
    <property type="protein sequence ID" value="GAH73478.1"/>
    <property type="molecule type" value="Genomic_DNA"/>
</dbReference>
<gene>
    <name evidence="1" type="ORF">S03H2_41878</name>
</gene>
<reference evidence="1" key="1">
    <citation type="journal article" date="2014" name="Front. Microbiol.">
        <title>High frequency of phylogenetically diverse reductive dehalogenase-homologous genes in deep subseafloor sedimentary metagenomes.</title>
        <authorList>
            <person name="Kawai M."/>
            <person name="Futagami T."/>
            <person name="Toyoda A."/>
            <person name="Takaki Y."/>
            <person name="Nishi S."/>
            <person name="Hori S."/>
            <person name="Arai W."/>
            <person name="Tsubouchi T."/>
            <person name="Morono Y."/>
            <person name="Uchiyama I."/>
            <person name="Ito T."/>
            <person name="Fujiyama A."/>
            <person name="Inagaki F."/>
            <person name="Takami H."/>
        </authorList>
    </citation>
    <scope>NUCLEOTIDE SEQUENCE</scope>
    <source>
        <strain evidence="1">Expedition CK06-06</strain>
    </source>
</reference>
<name>X1JUM0_9ZZZZ</name>
<sequence>MSRFGLVIKRVKKKPDGVGAIVPQEFMLEDGTTCMIFRKNLQLFIYDMTKERWYEIVSKPFEPGFRYPTKGEEYDTYKMPKM</sequence>